<organism evidence="2 3">
    <name type="scientific">Cohnella rhizosphaerae</name>
    <dbReference type="NCBI Taxonomy" id="1457232"/>
    <lineage>
        <taxon>Bacteria</taxon>
        <taxon>Bacillati</taxon>
        <taxon>Bacillota</taxon>
        <taxon>Bacilli</taxon>
        <taxon>Bacillales</taxon>
        <taxon>Paenibacillaceae</taxon>
        <taxon>Cohnella</taxon>
    </lineage>
</organism>
<comment type="caution">
    <text evidence="2">The sequence shown here is derived from an EMBL/GenBank/DDBJ whole genome shotgun (WGS) entry which is preliminary data.</text>
</comment>
<dbReference type="AlphaFoldDB" id="A0A9X4KV35"/>
<name>A0A9X4KV35_9BACL</name>
<keyword evidence="3" id="KW-1185">Reference proteome</keyword>
<dbReference type="RefSeq" id="WP_277532901.1">
    <property type="nucleotide sequence ID" value="NZ_JAPDIA010000003.1"/>
</dbReference>
<gene>
    <name evidence="2" type="ORF">OMP40_16815</name>
</gene>
<feature type="domain" description="General stress protein 17M-like" evidence="1">
    <location>
        <begin position="7"/>
        <end position="100"/>
    </location>
</feature>
<sequence length="108" mass="12017">MDKAYAKLVNNGLEAFDTVKDLHRQGYREEEIYVLAHGENRTDRIADVANANTIGASEEGVIQSVANLFRDRGDELRAKIKALGFDAAEAEQYEAELDRGKVLVLAKH</sequence>
<dbReference type="EMBL" id="JAPDIA010000003">
    <property type="protein sequence ID" value="MDG0810841.1"/>
    <property type="molecule type" value="Genomic_DNA"/>
</dbReference>
<dbReference type="Pfam" id="PF11181">
    <property type="entry name" value="YflT"/>
    <property type="match status" value="1"/>
</dbReference>
<evidence type="ECO:0000313" key="2">
    <source>
        <dbReference type="EMBL" id="MDG0810841.1"/>
    </source>
</evidence>
<dbReference type="InterPro" id="IPR025889">
    <property type="entry name" value="GSP17M-like_dom"/>
</dbReference>
<proteinExistence type="predicted"/>
<reference evidence="2" key="1">
    <citation type="submission" date="2022-10" db="EMBL/GenBank/DDBJ databases">
        <title>Comparative genomic analysis of Cohnella hashimotonis sp. nov., isolated from the International Space Station.</title>
        <authorList>
            <person name="Simpson A."/>
            <person name="Venkateswaran K."/>
        </authorList>
    </citation>
    <scope>NUCLEOTIDE SEQUENCE</scope>
    <source>
        <strain evidence="2">DSM 28161</strain>
    </source>
</reference>
<evidence type="ECO:0000259" key="1">
    <source>
        <dbReference type="Pfam" id="PF11181"/>
    </source>
</evidence>
<protein>
    <submittedName>
        <fullName evidence="2">General stress protein</fullName>
    </submittedName>
</protein>
<accession>A0A9X4KV35</accession>
<dbReference type="Proteomes" id="UP001153404">
    <property type="component" value="Unassembled WGS sequence"/>
</dbReference>
<evidence type="ECO:0000313" key="3">
    <source>
        <dbReference type="Proteomes" id="UP001153404"/>
    </source>
</evidence>